<name>A0A6P6W012_COFAR</name>
<gene>
    <name evidence="11 12" type="primary">LOC113727985</name>
</gene>
<evidence type="ECO:0000256" key="7">
    <source>
        <dbReference type="PROSITE-ProRule" id="PRU00723"/>
    </source>
</evidence>
<keyword evidence="2 7" id="KW-0479">Metal-binding</keyword>
<dbReference type="Gene3D" id="4.10.1000.10">
    <property type="entry name" value="Zinc finger, CCCH-type"/>
    <property type="match status" value="1"/>
</dbReference>
<accession>A0A6P6W012</accession>
<proteinExistence type="predicted"/>
<evidence type="ECO:0000259" key="9">
    <source>
        <dbReference type="PROSITE" id="PS50103"/>
    </source>
</evidence>
<dbReference type="InterPro" id="IPR019775">
    <property type="entry name" value="WD40_repeat_CS"/>
</dbReference>
<reference evidence="10" key="1">
    <citation type="journal article" date="2025" name="Foods">
        <title>Unveiling the Microbial Signatures of Arabica Coffee Cherries: Insights into Ripeness Specific Diversity, Functional Traits, and Implications for Quality and Safety.</title>
        <authorList>
            <consortium name="RefSeq"/>
            <person name="Tenea G.N."/>
            <person name="Cifuentes V."/>
            <person name="Reyes P."/>
            <person name="Cevallos-Vallejos M."/>
        </authorList>
    </citation>
    <scope>NUCLEOTIDE SEQUENCE [LARGE SCALE GENOMIC DNA]</scope>
</reference>
<dbReference type="Pfam" id="PF00400">
    <property type="entry name" value="WD40"/>
    <property type="match status" value="3"/>
</dbReference>
<evidence type="ECO:0000256" key="5">
    <source>
        <dbReference type="ARBA" id="ARBA00022833"/>
    </source>
</evidence>
<keyword evidence="1 6" id="KW-0853">WD repeat</keyword>
<dbReference type="PROSITE" id="PS00678">
    <property type="entry name" value="WD_REPEATS_1"/>
    <property type="match status" value="1"/>
</dbReference>
<feature type="repeat" description="WD" evidence="6">
    <location>
        <begin position="328"/>
        <end position="367"/>
    </location>
</feature>
<keyword evidence="4 7" id="KW-0863">Zinc-finger</keyword>
<evidence type="ECO:0000313" key="10">
    <source>
        <dbReference type="Proteomes" id="UP001652660"/>
    </source>
</evidence>
<dbReference type="InterPro" id="IPR000571">
    <property type="entry name" value="Znf_CCCH"/>
</dbReference>
<dbReference type="InterPro" id="IPR001680">
    <property type="entry name" value="WD40_rpt"/>
</dbReference>
<dbReference type="InterPro" id="IPR036322">
    <property type="entry name" value="WD40_repeat_dom_sf"/>
</dbReference>
<feature type="repeat" description="WD" evidence="6">
    <location>
        <begin position="165"/>
        <end position="206"/>
    </location>
</feature>
<evidence type="ECO:0000256" key="1">
    <source>
        <dbReference type="ARBA" id="ARBA00022574"/>
    </source>
</evidence>
<dbReference type="InterPro" id="IPR044715">
    <property type="entry name" value="WDR86-like"/>
</dbReference>
<dbReference type="RefSeq" id="XP_027108220.1">
    <property type="nucleotide sequence ID" value="XM_027252419.1"/>
</dbReference>
<feature type="zinc finger region" description="C3H1-type" evidence="7">
    <location>
        <begin position="29"/>
        <end position="55"/>
    </location>
</feature>
<dbReference type="PRINTS" id="PR00320">
    <property type="entry name" value="GPROTEINBRPT"/>
</dbReference>
<dbReference type="Gene3D" id="2.130.10.10">
    <property type="entry name" value="YVTN repeat-like/Quinoprotein amine dehydrogenase"/>
    <property type="match status" value="2"/>
</dbReference>
<evidence type="ECO:0000256" key="3">
    <source>
        <dbReference type="ARBA" id="ARBA00022737"/>
    </source>
</evidence>
<dbReference type="GO" id="GO:0008270">
    <property type="term" value="F:zinc ion binding"/>
    <property type="evidence" value="ECO:0007669"/>
    <property type="project" value="UniProtKB-KW"/>
</dbReference>
<protein>
    <submittedName>
        <fullName evidence="11 12">Zinc finger CCCH domain-containing protein 48-like</fullName>
    </submittedName>
</protein>
<dbReference type="InterPro" id="IPR020472">
    <property type="entry name" value="WD40_PAC1"/>
</dbReference>
<dbReference type="RefSeq" id="XP_071932564.1">
    <property type="nucleotide sequence ID" value="XM_072076463.1"/>
</dbReference>
<feature type="repeat" description="WD" evidence="6">
    <location>
        <begin position="288"/>
        <end position="327"/>
    </location>
</feature>
<evidence type="ECO:0000256" key="8">
    <source>
        <dbReference type="SAM" id="MobiDB-lite"/>
    </source>
</evidence>
<feature type="domain" description="C3H1-type" evidence="9">
    <location>
        <begin position="29"/>
        <end position="55"/>
    </location>
</feature>
<organism evidence="10 11">
    <name type="scientific">Coffea arabica</name>
    <name type="common">Arabian coffee</name>
    <dbReference type="NCBI Taxonomy" id="13443"/>
    <lineage>
        <taxon>Eukaryota</taxon>
        <taxon>Viridiplantae</taxon>
        <taxon>Streptophyta</taxon>
        <taxon>Embryophyta</taxon>
        <taxon>Tracheophyta</taxon>
        <taxon>Spermatophyta</taxon>
        <taxon>Magnoliopsida</taxon>
        <taxon>eudicotyledons</taxon>
        <taxon>Gunneridae</taxon>
        <taxon>Pentapetalae</taxon>
        <taxon>asterids</taxon>
        <taxon>lamiids</taxon>
        <taxon>Gentianales</taxon>
        <taxon>Rubiaceae</taxon>
        <taxon>Ixoroideae</taxon>
        <taxon>Gardenieae complex</taxon>
        <taxon>Bertiereae - Coffeeae clade</taxon>
        <taxon>Coffeeae</taxon>
        <taxon>Coffea</taxon>
    </lineage>
</organism>
<feature type="region of interest" description="Disordered" evidence="8">
    <location>
        <begin position="51"/>
        <end position="89"/>
    </location>
</feature>
<dbReference type="Proteomes" id="UP001652660">
    <property type="component" value="Chromosome 2c"/>
</dbReference>
<feature type="domain" description="C3H1-type" evidence="9">
    <location>
        <begin position="127"/>
        <end position="154"/>
    </location>
</feature>
<evidence type="ECO:0000256" key="4">
    <source>
        <dbReference type="ARBA" id="ARBA00022771"/>
    </source>
</evidence>
<dbReference type="InterPro" id="IPR036855">
    <property type="entry name" value="Znf_CCCH_sf"/>
</dbReference>
<dbReference type="PANTHER" id="PTHR44489:SF16">
    <property type="entry name" value="ANAPHASE-PROMOTING COMPLEX SUBUNIT 4 WD40 DOMAIN-CONTAINING PROTEIN"/>
    <property type="match status" value="1"/>
</dbReference>
<reference evidence="11" key="2">
    <citation type="submission" date="2025-04" db="UniProtKB">
        <authorList>
            <consortium name="RefSeq"/>
        </authorList>
    </citation>
    <scope>IDENTIFICATION</scope>
    <source>
        <tissue evidence="11 12">Leaves</tissue>
    </source>
</reference>
<keyword evidence="5 7" id="KW-0862">Zinc</keyword>
<evidence type="ECO:0000256" key="6">
    <source>
        <dbReference type="PROSITE-ProRule" id="PRU00221"/>
    </source>
</evidence>
<keyword evidence="10" id="KW-1185">Reference proteome</keyword>
<feature type="zinc finger region" description="C3H1-type" evidence="7">
    <location>
        <begin position="127"/>
        <end position="154"/>
    </location>
</feature>
<evidence type="ECO:0000313" key="12">
    <source>
        <dbReference type="RefSeq" id="XP_071932564.1"/>
    </source>
</evidence>
<dbReference type="OrthoDB" id="59941at2759"/>
<dbReference type="PROSITE" id="PS50082">
    <property type="entry name" value="WD_REPEATS_2"/>
    <property type="match status" value="3"/>
</dbReference>
<feature type="compositionally biased region" description="Pro residues" evidence="8">
    <location>
        <begin position="57"/>
        <end position="69"/>
    </location>
</feature>
<feature type="compositionally biased region" description="Polar residues" evidence="8">
    <location>
        <begin position="73"/>
        <end position="89"/>
    </location>
</feature>
<dbReference type="PROSITE" id="PS50294">
    <property type="entry name" value="WD_REPEATS_REGION"/>
    <property type="match status" value="2"/>
</dbReference>
<dbReference type="PANTHER" id="PTHR44489">
    <property type="match status" value="1"/>
</dbReference>
<dbReference type="GeneID" id="113727985"/>
<evidence type="ECO:0000256" key="2">
    <source>
        <dbReference type="ARBA" id="ARBA00022723"/>
    </source>
</evidence>
<dbReference type="InterPro" id="IPR015943">
    <property type="entry name" value="WD40/YVTN_repeat-like_dom_sf"/>
</dbReference>
<dbReference type="SMART" id="SM00320">
    <property type="entry name" value="WD40"/>
    <property type="match status" value="6"/>
</dbReference>
<dbReference type="PROSITE" id="PS50103">
    <property type="entry name" value="ZF_C3H1"/>
    <property type="match status" value="2"/>
</dbReference>
<evidence type="ECO:0000313" key="11">
    <source>
        <dbReference type="RefSeq" id="XP_027108220.1"/>
    </source>
</evidence>
<sequence>MMDIESGSYGRTNRPVFDRLEGQQSQHLYVKNQVCKFWLAGKCNRNPCRFLHSHSPNPQPQPKQIPQPQPQQSDDPNANFGNKIKSTWRNPNISASKNVKVSSPMNVKASSPGVLNSVVNCGHSGQRAQQKLCQYWVTGNCVHGDKCKDLHSWFSGSGLALLTKLERHNKAVTGVALPCGSDKLFSGSKDESVCLWDCNTGQCVGIVKPGGEIGCLISEGPWVFVGLHNAVMAWNIETQTELLLRGPVGLVKALVVGDDMLFGGAQDGSILAWKFSSESSCPELVATLKGHKLAVLSLVVGAGRLYSGSKDETIRMWDLKTLQCLQTLSGHTNFVTSLICWDCYLLSGSLDNTLKVWAATESGDVQVVYEFKEESGILALSGIEDSQSKHILLVSCKDNTVRLYDLPSFSERGRVFAKREVEAIAVGCGDLFFTGDATGQLSVWKLLGGSSAEEAKSS</sequence>
<dbReference type="AlphaFoldDB" id="A0A6P6W012"/>
<keyword evidence="3" id="KW-0677">Repeat</keyword>
<dbReference type="SMART" id="SM00356">
    <property type="entry name" value="ZnF_C3H1"/>
    <property type="match status" value="2"/>
</dbReference>
<dbReference type="SUPFAM" id="SSF90229">
    <property type="entry name" value="CCCH zinc finger"/>
    <property type="match status" value="1"/>
</dbReference>
<dbReference type="SUPFAM" id="SSF50978">
    <property type="entry name" value="WD40 repeat-like"/>
    <property type="match status" value="1"/>
</dbReference>